<keyword evidence="2" id="KW-0472">Membrane</keyword>
<dbReference type="SMART" id="SM00563">
    <property type="entry name" value="PlsC"/>
    <property type="match status" value="1"/>
</dbReference>
<dbReference type="EMBL" id="JH930472">
    <property type="protein sequence ID" value="EKM55416.1"/>
    <property type="molecule type" value="Genomic_DNA"/>
</dbReference>
<sequence>MQPPTANNDSVVSTQADLVYEAALLFWKTVTNIFFREIRPRGAFNIPRDGPVIFVGAPHHNQFLDPLLLALQVHRETRRKVQFLIAAKSMKRQAVGFFAKLMSSIPVVRAVDGARPGIGRVTISESDPCLVIGHGTKFTEDFKPKMQIMLPKSVNSVVAEILEVVSDTELRVKKEFGGERGKGTTRIREKQKELEVGGQTGFEYKKLPHVDQGEMYHHVYECLKHGGGIGIFPEGGSHDRTDLLPLKAGVSLMALGAMADNPKLKVRIVPVGLSYFHPHRFRSRAVVEFGSALDVPEELVEKFKQGGPEKREAVGKLLDLIYDGLKTVTIRAPDYETLMVIQAARRLYKTPGQHLTLGQVVELNKRFIEGYLHFKDEPRIKKLRDDVIRYNRLTRDLGMRDHQVPKAQPASWKTLSLLLYRLLLLFVWTILALPGLILNGPIFVTASVISRQKAKEALAASVVKVAGKDVVATWKILISLGIAPLLYLFYASLATFVALKAGFSWQWVIFTPIIVLISLPFIGYAALKFGEAGMDVLKSLRPLVLALFPGQSRTLEKVREMRSRLANELADTINEFGPKIYEDFNEFRILVPSASAPPSSGQPGIWRRKSSSGAVDAQGNLLVHPMTWLDERLFGWSQSASRGTSAWAGSNEISRAATPEHSDEDESGDYDHVLGFLESKKPTTHGRARSARSSYADLQKLRRASNPALPAGWPVMTTATESAVETSPVLDSDVDGLHMRHPQRTRKASLSDGVSVVRISALDREEPFDEATKEINDEISHRKAHQD</sequence>
<dbReference type="OrthoDB" id="2427554at2759"/>
<dbReference type="CDD" id="cd07992">
    <property type="entry name" value="LPLAT_AAK14816-like"/>
    <property type="match status" value="1"/>
</dbReference>
<gene>
    <name evidence="4" type="ORF">PHACADRAFT_256032</name>
</gene>
<evidence type="ECO:0000256" key="2">
    <source>
        <dbReference type="SAM" id="Phobius"/>
    </source>
</evidence>
<dbReference type="PANTHER" id="PTHR31605">
    <property type="entry name" value="GLYCEROL-3-PHOSPHATE O-ACYLTRANSFERASE 1"/>
    <property type="match status" value="1"/>
</dbReference>
<accession>K5UZ30</accession>
<dbReference type="GO" id="GO:0016287">
    <property type="term" value="F:glycerone-phosphate O-acyltransferase activity"/>
    <property type="evidence" value="ECO:0007669"/>
    <property type="project" value="TreeGrafter"/>
</dbReference>
<dbReference type="GO" id="GO:0008654">
    <property type="term" value="P:phospholipid biosynthetic process"/>
    <property type="evidence" value="ECO:0007669"/>
    <property type="project" value="TreeGrafter"/>
</dbReference>
<dbReference type="Proteomes" id="UP000008370">
    <property type="component" value="Unassembled WGS sequence"/>
</dbReference>
<dbReference type="PANTHER" id="PTHR31605:SF0">
    <property type="entry name" value="GLYCEROL-3-PHOSPHATE O-ACYLTRANSFERASE 1"/>
    <property type="match status" value="1"/>
</dbReference>
<dbReference type="GeneID" id="18916464"/>
<organism evidence="4 5">
    <name type="scientific">Phanerochaete carnosa (strain HHB-10118-sp)</name>
    <name type="common">White-rot fungus</name>
    <name type="synonym">Peniophora carnosa</name>
    <dbReference type="NCBI Taxonomy" id="650164"/>
    <lineage>
        <taxon>Eukaryota</taxon>
        <taxon>Fungi</taxon>
        <taxon>Dikarya</taxon>
        <taxon>Basidiomycota</taxon>
        <taxon>Agaricomycotina</taxon>
        <taxon>Agaricomycetes</taxon>
        <taxon>Polyporales</taxon>
        <taxon>Phanerochaetaceae</taxon>
        <taxon>Phanerochaete</taxon>
    </lineage>
</organism>
<proteinExistence type="predicted"/>
<dbReference type="InterPro" id="IPR052744">
    <property type="entry name" value="GPAT/DAPAT"/>
</dbReference>
<dbReference type="HOGENOM" id="CLU_007860_2_0_1"/>
<feature type="transmembrane region" description="Helical" evidence="2">
    <location>
        <begin position="476"/>
        <end position="499"/>
    </location>
</feature>
<keyword evidence="2" id="KW-1133">Transmembrane helix</keyword>
<feature type="transmembrane region" description="Helical" evidence="2">
    <location>
        <begin position="418"/>
        <end position="444"/>
    </location>
</feature>
<feature type="region of interest" description="Disordered" evidence="1">
    <location>
        <begin position="765"/>
        <end position="787"/>
    </location>
</feature>
<dbReference type="InterPro" id="IPR002123">
    <property type="entry name" value="Plipid/glycerol_acylTrfase"/>
</dbReference>
<dbReference type="RefSeq" id="XP_007395741.1">
    <property type="nucleotide sequence ID" value="XM_007395679.1"/>
</dbReference>
<dbReference type="GO" id="GO:0004366">
    <property type="term" value="F:glycerol-3-phosphate O-acyltransferase activity"/>
    <property type="evidence" value="ECO:0007669"/>
    <property type="project" value="TreeGrafter"/>
</dbReference>
<feature type="region of interest" description="Disordered" evidence="1">
    <location>
        <begin position="643"/>
        <end position="667"/>
    </location>
</feature>
<evidence type="ECO:0000313" key="4">
    <source>
        <dbReference type="EMBL" id="EKM55416.1"/>
    </source>
</evidence>
<dbReference type="KEGG" id="pco:PHACADRAFT_256032"/>
<feature type="transmembrane region" description="Helical" evidence="2">
    <location>
        <begin position="505"/>
        <end position="527"/>
    </location>
</feature>
<keyword evidence="5" id="KW-1185">Reference proteome</keyword>
<dbReference type="STRING" id="650164.K5UZ30"/>
<dbReference type="FunCoup" id="K5UZ30">
    <property type="interactions" value="85"/>
</dbReference>
<dbReference type="InParanoid" id="K5UZ30"/>
<feature type="domain" description="Phospholipid/glycerol acyltransferase" evidence="3">
    <location>
        <begin position="52"/>
        <end position="276"/>
    </location>
</feature>
<dbReference type="SUPFAM" id="SSF69593">
    <property type="entry name" value="Glycerol-3-phosphate (1)-acyltransferase"/>
    <property type="match status" value="1"/>
</dbReference>
<dbReference type="AlphaFoldDB" id="K5UZ30"/>
<evidence type="ECO:0000313" key="5">
    <source>
        <dbReference type="Proteomes" id="UP000008370"/>
    </source>
</evidence>
<protein>
    <recommendedName>
        <fullName evidence="3">Phospholipid/glycerol acyltransferase domain-containing protein</fullName>
    </recommendedName>
</protein>
<reference evidence="4 5" key="1">
    <citation type="journal article" date="2012" name="BMC Genomics">
        <title>Comparative genomics of the white-rot fungi, Phanerochaete carnosa and P. chrysosporium, to elucidate the genetic basis of the distinct wood types they colonize.</title>
        <authorList>
            <person name="Suzuki H."/>
            <person name="MacDonald J."/>
            <person name="Syed K."/>
            <person name="Salamov A."/>
            <person name="Hori C."/>
            <person name="Aerts A."/>
            <person name="Henrissat B."/>
            <person name="Wiebenga A."/>
            <person name="vanKuyk P.A."/>
            <person name="Barry K."/>
            <person name="Lindquist E."/>
            <person name="LaButti K."/>
            <person name="Lapidus A."/>
            <person name="Lucas S."/>
            <person name="Coutinho P."/>
            <person name="Gong Y."/>
            <person name="Samejima M."/>
            <person name="Mahadevan R."/>
            <person name="Abou-Zaid M."/>
            <person name="de Vries R.P."/>
            <person name="Igarashi K."/>
            <person name="Yadav J.S."/>
            <person name="Grigoriev I.V."/>
            <person name="Master E.R."/>
        </authorList>
    </citation>
    <scope>NUCLEOTIDE SEQUENCE [LARGE SCALE GENOMIC DNA]</scope>
    <source>
        <strain evidence="4 5">HHB-10118-sp</strain>
    </source>
</reference>
<keyword evidence="2" id="KW-0812">Transmembrane</keyword>
<dbReference type="Pfam" id="PF01553">
    <property type="entry name" value="Acyltransferase"/>
    <property type="match status" value="1"/>
</dbReference>
<evidence type="ECO:0000256" key="1">
    <source>
        <dbReference type="SAM" id="MobiDB-lite"/>
    </source>
</evidence>
<evidence type="ECO:0000259" key="3">
    <source>
        <dbReference type="SMART" id="SM00563"/>
    </source>
</evidence>
<feature type="compositionally biased region" description="Polar residues" evidence="1">
    <location>
        <begin position="643"/>
        <end position="653"/>
    </location>
</feature>
<name>K5UZ30_PHACS</name>